<keyword evidence="2" id="KW-0479">Metal-binding</keyword>
<dbReference type="GO" id="GO:0006515">
    <property type="term" value="P:protein quality control for misfolded or incompletely synthesized proteins"/>
    <property type="evidence" value="ECO:0007669"/>
    <property type="project" value="TreeGrafter"/>
</dbReference>
<keyword evidence="1 6" id="KW-0645">Protease</keyword>
<evidence type="ECO:0000256" key="4">
    <source>
        <dbReference type="ARBA" id="ARBA00022833"/>
    </source>
</evidence>
<accession>A0A9W7Y7X9</accession>
<keyword evidence="3 6" id="KW-0378">Hydrolase</keyword>
<dbReference type="Proteomes" id="UP001149813">
    <property type="component" value="Unassembled WGS sequence"/>
</dbReference>
<dbReference type="InterPro" id="IPR001915">
    <property type="entry name" value="Peptidase_M48"/>
</dbReference>
<dbReference type="Pfam" id="PF01435">
    <property type="entry name" value="Peptidase_M48"/>
    <property type="match status" value="1"/>
</dbReference>
<dbReference type="GO" id="GO:0046872">
    <property type="term" value="F:metal ion binding"/>
    <property type="evidence" value="ECO:0007669"/>
    <property type="project" value="UniProtKB-KW"/>
</dbReference>
<dbReference type="OrthoDB" id="7464992at2759"/>
<evidence type="ECO:0000256" key="2">
    <source>
        <dbReference type="ARBA" id="ARBA00022723"/>
    </source>
</evidence>
<proteinExistence type="inferred from homology"/>
<evidence type="ECO:0000313" key="9">
    <source>
        <dbReference type="Proteomes" id="UP001149813"/>
    </source>
</evidence>
<keyword evidence="4 6" id="KW-0862">Zinc</keyword>
<protein>
    <submittedName>
        <fullName evidence="8">Metalloendopeptidase</fullName>
    </submittedName>
</protein>
<dbReference type="GO" id="GO:0005743">
    <property type="term" value="C:mitochondrial inner membrane"/>
    <property type="evidence" value="ECO:0007669"/>
    <property type="project" value="TreeGrafter"/>
</dbReference>
<keyword evidence="5 6" id="KW-0482">Metalloprotease</keyword>
<gene>
    <name evidence="8" type="primary">OMA1</name>
    <name evidence="8" type="ORF">LPJ53_000362</name>
</gene>
<name>A0A9W7Y7X9_9FUNG</name>
<dbReference type="Gene3D" id="3.30.2010.10">
    <property type="entry name" value="Metalloproteases ('zincins'), catalytic domain"/>
    <property type="match status" value="1"/>
</dbReference>
<keyword evidence="9" id="KW-1185">Reference proteome</keyword>
<evidence type="ECO:0000256" key="1">
    <source>
        <dbReference type="ARBA" id="ARBA00022670"/>
    </source>
</evidence>
<sequence>MANPRVLHLEDSPTGRRRFINVTPEQETHTGIEAYREVLQQYYGQIEPRGTPTDLYVRRVAQRVIQATGMKGDWEVHVIRSPEKNAFVLPGGKIFVFSGILPVAANESGLATILSHEVAHQYARHSAEKLSQASLLQVLYIIASFFVDPNILQLGQAMSSLLLELPNSRQCEQEADQLGLYFMAAACYDPKEAVGLWQRMRAAEASSPPQFLNTHPSTASRIDSIQKWIPEAETRREAAKCPNPDTTRAFFEHQHRRSWLE</sequence>
<comment type="similarity">
    <text evidence="6">Belongs to the peptidase M48 family.</text>
</comment>
<dbReference type="PANTHER" id="PTHR22726">
    <property type="entry name" value="METALLOENDOPEPTIDASE OMA1"/>
    <property type="match status" value="1"/>
</dbReference>
<comment type="cofactor">
    <cofactor evidence="6">
        <name>Zn(2+)</name>
        <dbReference type="ChEBI" id="CHEBI:29105"/>
    </cofactor>
    <text evidence="6">Binds 1 zinc ion per subunit.</text>
</comment>
<feature type="domain" description="Peptidase M48" evidence="7">
    <location>
        <begin position="55"/>
        <end position="228"/>
    </location>
</feature>
<dbReference type="InterPro" id="IPR051156">
    <property type="entry name" value="Mito/Outer_Membr_Metalloprot"/>
</dbReference>
<dbReference type="GO" id="GO:0034982">
    <property type="term" value="P:mitochondrial protein processing"/>
    <property type="evidence" value="ECO:0007669"/>
    <property type="project" value="TreeGrafter"/>
</dbReference>
<evidence type="ECO:0000259" key="7">
    <source>
        <dbReference type="Pfam" id="PF01435"/>
    </source>
</evidence>
<comment type="caution">
    <text evidence="8">The sequence shown here is derived from an EMBL/GenBank/DDBJ whole genome shotgun (WGS) entry which is preliminary data.</text>
</comment>
<dbReference type="GO" id="GO:0004222">
    <property type="term" value="F:metalloendopeptidase activity"/>
    <property type="evidence" value="ECO:0007669"/>
    <property type="project" value="InterPro"/>
</dbReference>
<dbReference type="EMBL" id="JANBOJ010000005">
    <property type="protein sequence ID" value="KAJ1725432.1"/>
    <property type="molecule type" value="Genomic_DNA"/>
</dbReference>
<organism evidence="8 9">
    <name type="scientific">Coemansia erecta</name>
    <dbReference type="NCBI Taxonomy" id="147472"/>
    <lineage>
        <taxon>Eukaryota</taxon>
        <taxon>Fungi</taxon>
        <taxon>Fungi incertae sedis</taxon>
        <taxon>Zoopagomycota</taxon>
        <taxon>Kickxellomycotina</taxon>
        <taxon>Kickxellomycetes</taxon>
        <taxon>Kickxellales</taxon>
        <taxon>Kickxellaceae</taxon>
        <taxon>Coemansia</taxon>
    </lineage>
</organism>
<reference evidence="8" key="1">
    <citation type="submission" date="2022-07" db="EMBL/GenBank/DDBJ databases">
        <title>Phylogenomic reconstructions and comparative analyses of Kickxellomycotina fungi.</title>
        <authorList>
            <person name="Reynolds N.K."/>
            <person name="Stajich J.E."/>
            <person name="Barry K."/>
            <person name="Grigoriev I.V."/>
            <person name="Crous P."/>
            <person name="Smith M.E."/>
        </authorList>
    </citation>
    <scope>NUCLEOTIDE SEQUENCE</scope>
    <source>
        <strain evidence="8">NBRC 32514</strain>
    </source>
</reference>
<dbReference type="AlphaFoldDB" id="A0A9W7Y7X9"/>
<evidence type="ECO:0000256" key="6">
    <source>
        <dbReference type="RuleBase" id="RU003983"/>
    </source>
</evidence>
<evidence type="ECO:0000313" key="8">
    <source>
        <dbReference type="EMBL" id="KAJ1725432.1"/>
    </source>
</evidence>
<dbReference type="CDD" id="cd07331">
    <property type="entry name" value="M48C_Oma1_like"/>
    <property type="match status" value="1"/>
</dbReference>
<dbReference type="PANTHER" id="PTHR22726:SF1">
    <property type="entry name" value="METALLOENDOPEPTIDASE OMA1, MITOCHONDRIAL"/>
    <property type="match status" value="1"/>
</dbReference>
<evidence type="ECO:0000256" key="5">
    <source>
        <dbReference type="ARBA" id="ARBA00023049"/>
    </source>
</evidence>
<evidence type="ECO:0000256" key="3">
    <source>
        <dbReference type="ARBA" id="ARBA00022801"/>
    </source>
</evidence>